<feature type="compositionally biased region" description="Low complexity" evidence="1">
    <location>
        <begin position="25"/>
        <end position="41"/>
    </location>
</feature>
<dbReference type="AlphaFoldDB" id="A0A9D2M756"/>
<reference evidence="3" key="1">
    <citation type="journal article" date="2021" name="PeerJ">
        <title>Extensive microbial diversity within the chicken gut microbiome revealed by metagenomics and culture.</title>
        <authorList>
            <person name="Gilroy R."/>
            <person name="Ravi A."/>
            <person name="Getino M."/>
            <person name="Pursley I."/>
            <person name="Horton D.L."/>
            <person name="Alikhan N.F."/>
            <person name="Baker D."/>
            <person name="Gharbi K."/>
            <person name="Hall N."/>
            <person name="Watson M."/>
            <person name="Adriaenssens E.M."/>
            <person name="Foster-Nyarko E."/>
            <person name="Jarju S."/>
            <person name="Secka A."/>
            <person name="Antonio M."/>
            <person name="Oren A."/>
            <person name="Chaudhuri R.R."/>
            <person name="La Ragione R."/>
            <person name="Hildebrand F."/>
            <person name="Pallen M.J."/>
        </authorList>
    </citation>
    <scope>NUCLEOTIDE SEQUENCE</scope>
    <source>
        <strain evidence="3">ChiBcec8-13705</strain>
    </source>
</reference>
<feature type="region of interest" description="Disordered" evidence="1">
    <location>
        <begin position="25"/>
        <end position="52"/>
    </location>
</feature>
<evidence type="ECO:0000256" key="2">
    <source>
        <dbReference type="SAM" id="SignalP"/>
    </source>
</evidence>
<evidence type="ECO:0000256" key="1">
    <source>
        <dbReference type="SAM" id="MobiDB-lite"/>
    </source>
</evidence>
<dbReference type="EMBL" id="DWYG01000138">
    <property type="protein sequence ID" value="HJB42487.1"/>
    <property type="molecule type" value="Genomic_DNA"/>
</dbReference>
<keyword evidence="2" id="KW-0732">Signal</keyword>
<comment type="caution">
    <text evidence="3">The sequence shown here is derived from an EMBL/GenBank/DDBJ whole genome shotgun (WGS) entry which is preliminary data.</text>
</comment>
<dbReference type="InterPro" id="IPR011044">
    <property type="entry name" value="Quino_amine_DH_bsu"/>
</dbReference>
<sequence length="419" mass="43290">MKQTVLCAVLAFGLLAGCAREPATESAAAETPPETAAAAAETRPDGPAGGALTRLTNNNATGLYEAVIVQDDAMPVWPILITKVDYAAAEQRVLCAAPGCTHSDASCPARLPEGAVGASCFAVEGGVLVFYSLEDTASYELLGDCLAFYPDDGGGAQLLAENRSFHPVATDGENLYCEFYDIGADPAAEIPIRLYKLPLGGGEGELLASDYPGSGLGCVGREILSQDMGAGAVNAYNIDTGETRKLAGLTMGDYAATGCALAGGRLYTIAPDSTPGDIAWVDVATGETGTLAVDWPIAPEGACTVTLRAVGGKIVADVWDIGALAGTLVAIDPADGAAAAIPLHAVLNGHESSLQILGETADDLYVWYGERWENRTIPGKDGRPTPVERAVPLTALLSKDDFFAGNPNYREVTTMPSAF</sequence>
<organism evidence="3 4">
    <name type="scientific">Candidatus Gemmiger avicola</name>
    <dbReference type="NCBI Taxonomy" id="2838605"/>
    <lineage>
        <taxon>Bacteria</taxon>
        <taxon>Bacillati</taxon>
        <taxon>Bacillota</taxon>
        <taxon>Clostridia</taxon>
        <taxon>Eubacteriales</taxon>
        <taxon>Gemmiger</taxon>
    </lineage>
</organism>
<feature type="chain" id="PRO_5038371333" description="Lipoprotein" evidence="2">
    <location>
        <begin position="20"/>
        <end position="419"/>
    </location>
</feature>
<protein>
    <recommendedName>
        <fullName evidence="5">Lipoprotein</fullName>
    </recommendedName>
</protein>
<dbReference type="SUPFAM" id="SSF50969">
    <property type="entry name" value="YVTN repeat-like/Quinoprotein amine dehydrogenase"/>
    <property type="match status" value="1"/>
</dbReference>
<dbReference type="PROSITE" id="PS51257">
    <property type="entry name" value="PROKAR_LIPOPROTEIN"/>
    <property type="match status" value="1"/>
</dbReference>
<gene>
    <name evidence="3" type="ORF">H9945_08310</name>
</gene>
<dbReference type="Proteomes" id="UP000886803">
    <property type="component" value="Unassembled WGS sequence"/>
</dbReference>
<evidence type="ECO:0008006" key="5">
    <source>
        <dbReference type="Google" id="ProtNLM"/>
    </source>
</evidence>
<proteinExistence type="predicted"/>
<evidence type="ECO:0000313" key="3">
    <source>
        <dbReference type="EMBL" id="HJB42487.1"/>
    </source>
</evidence>
<accession>A0A9D2M756</accession>
<evidence type="ECO:0000313" key="4">
    <source>
        <dbReference type="Proteomes" id="UP000886803"/>
    </source>
</evidence>
<feature type="signal peptide" evidence="2">
    <location>
        <begin position="1"/>
        <end position="19"/>
    </location>
</feature>
<reference evidence="3" key="2">
    <citation type="submission" date="2021-04" db="EMBL/GenBank/DDBJ databases">
        <authorList>
            <person name="Gilroy R."/>
        </authorList>
    </citation>
    <scope>NUCLEOTIDE SEQUENCE</scope>
    <source>
        <strain evidence="3">ChiBcec8-13705</strain>
    </source>
</reference>
<name>A0A9D2M756_9FIRM</name>